<reference evidence="2" key="2">
    <citation type="submission" date="2025-09" db="UniProtKB">
        <authorList>
            <consortium name="Ensembl"/>
        </authorList>
    </citation>
    <scope>IDENTIFICATION</scope>
</reference>
<evidence type="ECO:0000256" key="1">
    <source>
        <dbReference type="SAM" id="SignalP"/>
    </source>
</evidence>
<evidence type="ECO:0000313" key="2">
    <source>
        <dbReference type="Ensembl" id="ENSPSTP00000009111.1"/>
    </source>
</evidence>
<feature type="signal peptide" evidence="1">
    <location>
        <begin position="1"/>
        <end position="22"/>
    </location>
</feature>
<dbReference type="Ensembl" id="ENSPSTT00000009561.1">
    <property type="protein sequence ID" value="ENSPSTP00000009111.1"/>
    <property type="gene ID" value="ENSPSTG00000006418.1"/>
</dbReference>
<keyword evidence="1" id="KW-0732">Signal</keyword>
<dbReference type="Proteomes" id="UP000694428">
    <property type="component" value="Unplaced"/>
</dbReference>
<protein>
    <submittedName>
        <fullName evidence="2">Uncharacterized protein</fullName>
    </submittedName>
</protein>
<feature type="chain" id="PRO_5034506559" evidence="1">
    <location>
        <begin position="23"/>
        <end position="98"/>
    </location>
</feature>
<reference evidence="2" key="1">
    <citation type="submission" date="2025-08" db="UniProtKB">
        <authorList>
            <consortium name="Ensembl"/>
        </authorList>
    </citation>
    <scope>IDENTIFICATION</scope>
</reference>
<dbReference type="SUPFAM" id="SSF57392">
    <property type="entry name" value="Defensin-like"/>
    <property type="match status" value="1"/>
</dbReference>
<accession>A0A8C9F5W9</accession>
<proteinExistence type="predicted"/>
<keyword evidence="3" id="KW-1185">Reference proteome</keyword>
<organism evidence="2 3">
    <name type="scientific">Pavo cristatus</name>
    <name type="common">Indian peafowl</name>
    <name type="synonym">Blue peafowl</name>
    <dbReference type="NCBI Taxonomy" id="9049"/>
    <lineage>
        <taxon>Eukaryota</taxon>
        <taxon>Metazoa</taxon>
        <taxon>Chordata</taxon>
        <taxon>Craniata</taxon>
        <taxon>Vertebrata</taxon>
        <taxon>Euteleostomi</taxon>
        <taxon>Archelosauria</taxon>
        <taxon>Archosauria</taxon>
        <taxon>Dinosauria</taxon>
        <taxon>Saurischia</taxon>
        <taxon>Theropoda</taxon>
        <taxon>Coelurosauria</taxon>
        <taxon>Aves</taxon>
        <taxon>Neognathae</taxon>
        <taxon>Galloanserae</taxon>
        <taxon>Galliformes</taxon>
        <taxon>Phasianidae</taxon>
        <taxon>Phasianinae</taxon>
        <taxon>Pavo</taxon>
    </lineage>
</organism>
<name>A0A8C9F5W9_PAVCR</name>
<sequence length="98" mass="11108">IRIHYLLFLKNADAWWLSTVWGEPGGGEYWDTDRRRDGSALPGLCRQPWAPIGKCFPSFSCCGWEVLPGQAEGGDNFKPGRLLGNEVKSPWHCVFLER</sequence>
<evidence type="ECO:0000313" key="3">
    <source>
        <dbReference type="Proteomes" id="UP000694428"/>
    </source>
</evidence>
<dbReference type="AlphaFoldDB" id="A0A8C9F5W9"/>